<name>A0A2W5DBX1_9PSED</name>
<dbReference type="PROSITE" id="PS51898">
    <property type="entry name" value="TYR_RECOMBINASE"/>
    <property type="match status" value="1"/>
</dbReference>
<dbReference type="GO" id="GO:0003677">
    <property type="term" value="F:DNA binding"/>
    <property type="evidence" value="ECO:0007669"/>
    <property type="project" value="InterPro"/>
</dbReference>
<proteinExistence type="predicted"/>
<dbReference type="InterPro" id="IPR013762">
    <property type="entry name" value="Integrase-like_cat_sf"/>
</dbReference>
<dbReference type="Gene3D" id="1.10.443.10">
    <property type="entry name" value="Intergrase catalytic core"/>
    <property type="match status" value="1"/>
</dbReference>
<dbReference type="RefSeq" id="WP_423814314.1">
    <property type="nucleotide sequence ID" value="NZ_QFOH01000004.1"/>
</dbReference>
<evidence type="ECO:0000313" key="3">
    <source>
        <dbReference type="EMBL" id="PZP25880.1"/>
    </source>
</evidence>
<sequence>MLFTLDYFLRADHHLAASRVIAIPRFDYSSFYLLRRIPALSNDLNSFDQTLTASKILLPAAQSSHVLRHTFASRFIMNGGKILTLQRFLGHQSLAMTMRYAHPAPDHLQAAVGFGPVKDFRPLPGLKSKSPRNSTNFRGLGI</sequence>
<dbReference type="GO" id="GO:0015074">
    <property type="term" value="P:DNA integration"/>
    <property type="evidence" value="ECO:0007669"/>
    <property type="project" value="InterPro"/>
</dbReference>
<dbReference type="EMBL" id="QFOH01000004">
    <property type="protein sequence ID" value="PZP25880.1"/>
    <property type="molecule type" value="Genomic_DNA"/>
</dbReference>
<dbReference type="InterPro" id="IPR011010">
    <property type="entry name" value="DNA_brk_join_enz"/>
</dbReference>
<evidence type="ECO:0000256" key="1">
    <source>
        <dbReference type="ARBA" id="ARBA00023172"/>
    </source>
</evidence>
<dbReference type="AlphaFoldDB" id="A0A2W5DBX1"/>
<keyword evidence="1" id="KW-0233">DNA recombination</keyword>
<evidence type="ECO:0000313" key="4">
    <source>
        <dbReference type="Proteomes" id="UP000249198"/>
    </source>
</evidence>
<comment type="caution">
    <text evidence="3">The sequence shown here is derived from an EMBL/GenBank/DDBJ whole genome shotgun (WGS) entry which is preliminary data.</text>
</comment>
<dbReference type="Proteomes" id="UP000249198">
    <property type="component" value="Unassembled WGS sequence"/>
</dbReference>
<dbReference type="Pfam" id="PF00589">
    <property type="entry name" value="Phage_integrase"/>
    <property type="match status" value="1"/>
</dbReference>
<organism evidence="3 4">
    <name type="scientific">Pseudomonas kuykendallii</name>
    <dbReference type="NCBI Taxonomy" id="1007099"/>
    <lineage>
        <taxon>Bacteria</taxon>
        <taxon>Pseudomonadati</taxon>
        <taxon>Pseudomonadota</taxon>
        <taxon>Gammaproteobacteria</taxon>
        <taxon>Pseudomonadales</taxon>
        <taxon>Pseudomonadaceae</taxon>
        <taxon>Pseudomonas</taxon>
    </lineage>
</organism>
<accession>A0A2W5DBX1</accession>
<feature type="domain" description="Tyr recombinase" evidence="2">
    <location>
        <begin position="1"/>
        <end position="113"/>
    </location>
</feature>
<dbReference type="SUPFAM" id="SSF56349">
    <property type="entry name" value="DNA breaking-rejoining enzymes"/>
    <property type="match status" value="1"/>
</dbReference>
<gene>
    <name evidence="3" type="ORF">DI599_04130</name>
</gene>
<dbReference type="InterPro" id="IPR002104">
    <property type="entry name" value="Integrase_catalytic"/>
</dbReference>
<protein>
    <recommendedName>
        <fullName evidence="2">Tyr recombinase domain-containing protein</fullName>
    </recommendedName>
</protein>
<evidence type="ECO:0000259" key="2">
    <source>
        <dbReference type="PROSITE" id="PS51898"/>
    </source>
</evidence>
<reference evidence="3 4" key="1">
    <citation type="submission" date="2017-08" db="EMBL/GenBank/DDBJ databases">
        <title>Infants hospitalized years apart are colonized by the same room-sourced microbial strains.</title>
        <authorList>
            <person name="Brooks B."/>
            <person name="Olm M.R."/>
            <person name="Firek B.A."/>
            <person name="Baker R."/>
            <person name="Thomas B.C."/>
            <person name="Morowitz M.J."/>
            <person name="Banfield J.F."/>
        </authorList>
    </citation>
    <scope>NUCLEOTIDE SEQUENCE [LARGE SCALE GENOMIC DNA]</scope>
    <source>
        <strain evidence="3">S2_009_000_R2_77</strain>
    </source>
</reference>
<dbReference type="GO" id="GO:0006310">
    <property type="term" value="P:DNA recombination"/>
    <property type="evidence" value="ECO:0007669"/>
    <property type="project" value="UniProtKB-KW"/>
</dbReference>